<evidence type="ECO:0000256" key="2">
    <source>
        <dbReference type="ARBA" id="ARBA00022490"/>
    </source>
</evidence>
<dbReference type="InterPro" id="IPR018902">
    <property type="entry name" value="CMI2A-C-like_dom"/>
</dbReference>
<dbReference type="AlphaFoldDB" id="A0A267DTW0"/>
<comment type="caution">
    <text evidence="8">The sequence shown here is derived from an EMBL/GenBank/DDBJ whole genome shotgun (WGS) entry which is preliminary data.</text>
</comment>
<protein>
    <recommendedName>
        <fullName evidence="6">Ciliary microtubule inner protein 2C</fullName>
    </recommendedName>
</protein>
<evidence type="ECO:0000256" key="1">
    <source>
        <dbReference type="ARBA" id="ARBA00004430"/>
    </source>
</evidence>
<dbReference type="PANTHER" id="PTHR34924:SF1">
    <property type="entry name" value="PROTEIN FAM166C"/>
    <property type="match status" value="1"/>
</dbReference>
<evidence type="ECO:0000256" key="5">
    <source>
        <dbReference type="ARBA" id="ARBA00035661"/>
    </source>
</evidence>
<evidence type="ECO:0000313" key="8">
    <source>
        <dbReference type="EMBL" id="PAA51932.1"/>
    </source>
</evidence>
<dbReference type="InterPro" id="IPR052329">
    <property type="entry name" value="CIMIP2C"/>
</dbReference>
<dbReference type="OrthoDB" id="8181742at2759"/>
<proteinExistence type="inferred from homology"/>
<dbReference type="GO" id="GO:0005930">
    <property type="term" value="C:axoneme"/>
    <property type="evidence" value="ECO:0007669"/>
    <property type="project" value="UniProtKB-SubCell"/>
</dbReference>
<evidence type="ECO:0000259" key="7">
    <source>
        <dbReference type="Pfam" id="PF10629"/>
    </source>
</evidence>
<keyword evidence="9" id="KW-1185">Reference proteome</keyword>
<dbReference type="EMBL" id="NIVC01003333">
    <property type="protein sequence ID" value="PAA51932.1"/>
    <property type="molecule type" value="Genomic_DNA"/>
</dbReference>
<dbReference type="Proteomes" id="UP000215902">
    <property type="component" value="Unassembled WGS sequence"/>
</dbReference>
<evidence type="ECO:0000256" key="6">
    <source>
        <dbReference type="ARBA" id="ARBA00041160"/>
    </source>
</evidence>
<evidence type="ECO:0000256" key="4">
    <source>
        <dbReference type="ARBA" id="ARBA00023273"/>
    </source>
</evidence>
<accession>A0A267DTW0</accession>
<comment type="subcellular location">
    <subcellularLocation>
        <location evidence="1">Cytoplasm</location>
        <location evidence="1">Cytoskeleton</location>
        <location evidence="1">Cilium axoneme</location>
    </subcellularLocation>
</comment>
<sequence>TTPKMSKAANTLVTTNNATYIDPRFMPGYRGHVPAMKFDYGETYGNHTAKYFQDYRSEVLNSSKTPYADRGGVFPTFYSHNPETVIGNRSRTRDRYLDRAHYELHNRDFDRTQELKRFSALSDSHRECYKDKTGTLKPVSEFQLPSSNEQVVEERLGY</sequence>
<comment type="similarity">
    <text evidence="5">Belongs to the CIMIP2 family.</text>
</comment>
<evidence type="ECO:0000256" key="3">
    <source>
        <dbReference type="ARBA" id="ARBA00023212"/>
    </source>
</evidence>
<gene>
    <name evidence="8" type="ORF">BOX15_Mlig011080g1</name>
</gene>
<evidence type="ECO:0000313" key="9">
    <source>
        <dbReference type="Proteomes" id="UP000215902"/>
    </source>
</evidence>
<dbReference type="GO" id="GO:0015630">
    <property type="term" value="C:microtubule cytoskeleton"/>
    <property type="evidence" value="ECO:0007669"/>
    <property type="project" value="UniProtKB-ARBA"/>
</dbReference>
<dbReference type="PANTHER" id="PTHR34924">
    <property type="entry name" value="UPF0573 PROTEIN C2ORF70"/>
    <property type="match status" value="1"/>
</dbReference>
<keyword evidence="2" id="KW-0963">Cytoplasm</keyword>
<name>A0A267DTW0_9PLAT</name>
<keyword evidence="4" id="KW-0966">Cell projection</keyword>
<reference evidence="8 9" key="1">
    <citation type="submission" date="2017-06" db="EMBL/GenBank/DDBJ databases">
        <title>A platform for efficient transgenesis in Macrostomum lignano, a flatworm model organism for stem cell research.</title>
        <authorList>
            <person name="Berezikov E."/>
        </authorList>
    </citation>
    <scope>NUCLEOTIDE SEQUENCE [LARGE SCALE GENOMIC DNA]</scope>
    <source>
        <strain evidence="8">DV1</strain>
        <tissue evidence="8">Whole organism</tissue>
    </source>
</reference>
<feature type="domain" description="Ciliary microtubule inner protein 2A-C-like" evidence="7">
    <location>
        <begin position="22"/>
        <end position="89"/>
    </location>
</feature>
<dbReference type="Pfam" id="PF10629">
    <property type="entry name" value="CMI2B-like"/>
    <property type="match status" value="1"/>
</dbReference>
<keyword evidence="3" id="KW-0206">Cytoskeleton</keyword>
<organism evidence="8 9">
    <name type="scientific">Macrostomum lignano</name>
    <dbReference type="NCBI Taxonomy" id="282301"/>
    <lineage>
        <taxon>Eukaryota</taxon>
        <taxon>Metazoa</taxon>
        <taxon>Spiralia</taxon>
        <taxon>Lophotrochozoa</taxon>
        <taxon>Platyhelminthes</taxon>
        <taxon>Rhabditophora</taxon>
        <taxon>Macrostomorpha</taxon>
        <taxon>Macrostomida</taxon>
        <taxon>Macrostomidae</taxon>
        <taxon>Macrostomum</taxon>
    </lineage>
</organism>
<dbReference type="STRING" id="282301.A0A267DTW0"/>
<feature type="non-terminal residue" evidence="8">
    <location>
        <position position="1"/>
    </location>
</feature>